<evidence type="ECO:0000313" key="4">
    <source>
        <dbReference type="EMBL" id="SHN44687.1"/>
    </source>
</evidence>
<keyword evidence="5" id="KW-1185">Reference proteome</keyword>
<evidence type="ECO:0000256" key="2">
    <source>
        <dbReference type="ARBA" id="ARBA00023315"/>
    </source>
</evidence>
<protein>
    <submittedName>
        <fullName evidence="4">Ribosomal protein S18 acetylase RimI</fullName>
    </submittedName>
</protein>
<dbReference type="AlphaFoldDB" id="A0A1M7REE4"/>
<dbReference type="STRING" id="134849.SAMN05443668_110324"/>
<dbReference type="CDD" id="cd04301">
    <property type="entry name" value="NAT_SF"/>
    <property type="match status" value="1"/>
</dbReference>
<evidence type="ECO:0000259" key="3">
    <source>
        <dbReference type="PROSITE" id="PS51186"/>
    </source>
</evidence>
<name>A0A1M7REE4_9ACTN</name>
<dbReference type="GO" id="GO:0005840">
    <property type="term" value="C:ribosome"/>
    <property type="evidence" value="ECO:0007669"/>
    <property type="project" value="UniProtKB-KW"/>
</dbReference>
<dbReference type="InterPro" id="IPR050832">
    <property type="entry name" value="Bact_Acetyltransf"/>
</dbReference>
<keyword evidence="1" id="KW-0808">Transferase</keyword>
<dbReference type="RefSeq" id="WP_178380013.1">
    <property type="nucleotide sequence ID" value="NZ_FRCS01000010.1"/>
</dbReference>
<dbReference type="Gene3D" id="3.40.630.30">
    <property type="match status" value="1"/>
</dbReference>
<dbReference type="InterPro" id="IPR016181">
    <property type="entry name" value="Acyl_CoA_acyltransferase"/>
</dbReference>
<proteinExistence type="predicted"/>
<organism evidence="4 5">
    <name type="scientific">Cryptosporangium aurantiacum</name>
    <dbReference type="NCBI Taxonomy" id="134849"/>
    <lineage>
        <taxon>Bacteria</taxon>
        <taxon>Bacillati</taxon>
        <taxon>Actinomycetota</taxon>
        <taxon>Actinomycetes</taxon>
        <taxon>Cryptosporangiales</taxon>
        <taxon>Cryptosporangiaceae</taxon>
        <taxon>Cryptosporangium</taxon>
    </lineage>
</organism>
<dbReference type="Pfam" id="PF00583">
    <property type="entry name" value="Acetyltransf_1"/>
    <property type="match status" value="1"/>
</dbReference>
<evidence type="ECO:0000256" key="1">
    <source>
        <dbReference type="ARBA" id="ARBA00022679"/>
    </source>
</evidence>
<keyword evidence="2" id="KW-0012">Acyltransferase</keyword>
<evidence type="ECO:0000313" key="5">
    <source>
        <dbReference type="Proteomes" id="UP000184440"/>
    </source>
</evidence>
<dbReference type="SUPFAM" id="SSF55729">
    <property type="entry name" value="Acyl-CoA N-acyltransferases (Nat)"/>
    <property type="match status" value="1"/>
</dbReference>
<sequence>MTSGLRLRHRRPDDVEAVAAFLARYHAEVVARKSELMRPLEHPAVIAVDAGRLIGVVTYVVDGAVCELLTVHTDDRLRGVGTALIEGVVQRAAALGCTRLELVTTNDNVEALRFYQRREFRLVGIRPGAVDEARRALKPSIPATGNFGIPIRDEIDLARTVRPTNAGHPGPAQ</sequence>
<dbReference type="PANTHER" id="PTHR43877">
    <property type="entry name" value="AMINOALKYLPHOSPHONATE N-ACETYLTRANSFERASE-RELATED-RELATED"/>
    <property type="match status" value="1"/>
</dbReference>
<dbReference type="PROSITE" id="PS51186">
    <property type="entry name" value="GNAT"/>
    <property type="match status" value="1"/>
</dbReference>
<gene>
    <name evidence="4" type="ORF">SAMN05443668_110324</name>
</gene>
<dbReference type="GO" id="GO:0016747">
    <property type="term" value="F:acyltransferase activity, transferring groups other than amino-acyl groups"/>
    <property type="evidence" value="ECO:0007669"/>
    <property type="project" value="InterPro"/>
</dbReference>
<dbReference type="EMBL" id="FRCS01000010">
    <property type="protein sequence ID" value="SHN44687.1"/>
    <property type="molecule type" value="Genomic_DNA"/>
</dbReference>
<dbReference type="InterPro" id="IPR000182">
    <property type="entry name" value="GNAT_dom"/>
</dbReference>
<accession>A0A1M7REE4</accession>
<keyword evidence="4" id="KW-0689">Ribosomal protein</keyword>
<keyword evidence="4" id="KW-0687">Ribonucleoprotein</keyword>
<feature type="domain" description="N-acetyltransferase" evidence="3">
    <location>
        <begin position="5"/>
        <end position="144"/>
    </location>
</feature>
<dbReference type="Proteomes" id="UP000184440">
    <property type="component" value="Unassembled WGS sequence"/>
</dbReference>
<reference evidence="4 5" key="1">
    <citation type="submission" date="2016-11" db="EMBL/GenBank/DDBJ databases">
        <authorList>
            <person name="Jaros S."/>
            <person name="Januszkiewicz K."/>
            <person name="Wedrychowicz H."/>
        </authorList>
    </citation>
    <scope>NUCLEOTIDE SEQUENCE [LARGE SCALE GENOMIC DNA]</scope>
    <source>
        <strain evidence="4 5">DSM 46144</strain>
    </source>
</reference>